<dbReference type="PROSITE" id="PS51683">
    <property type="entry name" value="SAM_OMT_II"/>
    <property type="match status" value="1"/>
</dbReference>
<evidence type="ECO:0000259" key="5">
    <source>
        <dbReference type="Pfam" id="PF00891"/>
    </source>
</evidence>
<keyword evidence="3" id="KW-0949">S-adenosyl-L-methionine</keyword>
<evidence type="ECO:0000256" key="1">
    <source>
        <dbReference type="ARBA" id="ARBA00022603"/>
    </source>
</evidence>
<evidence type="ECO:0000256" key="3">
    <source>
        <dbReference type="ARBA" id="ARBA00022691"/>
    </source>
</evidence>
<keyword evidence="1" id="KW-0489">Methyltransferase</keyword>
<feature type="compositionally biased region" description="Pro residues" evidence="4">
    <location>
        <begin position="835"/>
        <end position="845"/>
    </location>
</feature>
<dbReference type="Proteomes" id="UP000521872">
    <property type="component" value="Unassembled WGS sequence"/>
</dbReference>
<dbReference type="InterPro" id="IPR016461">
    <property type="entry name" value="COMT-like"/>
</dbReference>
<keyword evidence="7" id="KW-1185">Reference proteome</keyword>
<feature type="compositionally biased region" description="Low complexity" evidence="4">
    <location>
        <begin position="992"/>
        <end position="1001"/>
    </location>
</feature>
<dbReference type="PANTHER" id="PTHR43712:SF2">
    <property type="entry name" value="O-METHYLTRANSFERASE CICE"/>
    <property type="match status" value="1"/>
</dbReference>
<dbReference type="GO" id="GO:0008171">
    <property type="term" value="F:O-methyltransferase activity"/>
    <property type="evidence" value="ECO:0007669"/>
    <property type="project" value="InterPro"/>
</dbReference>
<evidence type="ECO:0000313" key="6">
    <source>
        <dbReference type="EMBL" id="KAF4609992.1"/>
    </source>
</evidence>
<feature type="compositionally biased region" description="Polar residues" evidence="4">
    <location>
        <begin position="1052"/>
        <end position="1066"/>
    </location>
</feature>
<evidence type="ECO:0000313" key="7">
    <source>
        <dbReference type="Proteomes" id="UP000521872"/>
    </source>
</evidence>
<dbReference type="InterPro" id="IPR001077">
    <property type="entry name" value="COMT_C"/>
</dbReference>
<feature type="region of interest" description="Disordered" evidence="4">
    <location>
        <begin position="1035"/>
        <end position="1072"/>
    </location>
</feature>
<evidence type="ECO:0000256" key="2">
    <source>
        <dbReference type="ARBA" id="ARBA00022679"/>
    </source>
</evidence>
<name>A0A8H4QFC1_9AGAR</name>
<evidence type="ECO:0000256" key="4">
    <source>
        <dbReference type="SAM" id="MobiDB-lite"/>
    </source>
</evidence>
<feature type="compositionally biased region" description="Low complexity" evidence="4">
    <location>
        <begin position="802"/>
        <end position="814"/>
    </location>
</feature>
<dbReference type="AlphaFoldDB" id="A0A8H4QFC1"/>
<feature type="region of interest" description="Disordered" evidence="4">
    <location>
        <begin position="828"/>
        <end position="902"/>
    </location>
</feature>
<feature type="region of interest" description="Disordered" evidence="4">
    <location>
        <begin position="992"/>
        <end position="1014"/>
    </location>
</feature>
<feature type="compositionally biased region" description="Polar residues" evidence="4">
    <location>
        <begin position="33"/>
        <end position="47"/>
    </location>
</feature>
<dbReference type="Pfam" id="PF00891">
    <property type="entry name" value="Methyltransf_2"/>
    <property type="match status" value="1"/>
</dbReference>
<dbReference type="EMBL" id="JAACJL010000059">
    <property type="protein sequence ID" value="KAF4609992.1"/>
    <property type="molecule type" value="Genomic_DNA"/>
</dbReference>
<dbReference type="Gene3D" id="1.10.10.10">
    <property type="entry name" value="Winged helix-like DNA-binding domain superfamily/Winged helix DNA-binding domain"/>
    <property type="match status" value="1"/>
</dbReference>
<feature type="compositionally biased region" description="Polar residues" evidence="4">
    <location>
        <begin position="58"/>
        <end position="67"/>
    </location>
</feature>
<protein>
    <recommendedName>
        <fullName evidence="5">O-methyltransferase C-terminal domain-containing protein</fullName>
    </recommendedName>
</protein>
<comment type="caution">
    <text evidence="6">The sequence shown here is derived from an EMBL/GenBank/DDBJ whole genome shotgun (WGS) entry which is preliminary data.</text>
</comment>
<feature type="compositionally biased region" description="Low complexity" evidence="4">
    <location>
        <begin position="76"/>
        <end position="87"/>
    </location>
</feature>
<feature type="compositionally biased region" description="Low complexity" evidence="4">
    <location>
        <begin position="867"/>
        <end position="876"/>
    </location>
</feature>
<proteinExistence type="predicted"/>
<accession>A0A8H4QFC1</accession>
<sequence>MTIASLRSLHAIIGDAIADIERVYALHGYFPTRDTTNDGQKPQNPSPVKTDAAELEASDTTATTSRAYVSPPPSPSTAASSPSALPAHFTTNANSPVDFPSLDAPCDPTSLSEALTSDPAVLNAIGRIVAAAGQLSATVQLPFLTLCDSIMGYHLPSCMRLLEASHVVEILREAGPPGLHVQEISKKNGVKTSKLAHILRLLATHHLLRELSPDVFTLNRISSSIDSGKMFADLEQYRKDGMPEKKYQDTNGIAAFVGLCSDEIQKASAYMTETYYLSPSKQTREGQEPTLAPFCFAFDTVKTGTGFFGWLEGEVGSTPNADMHPSVETGAGAILPPALGIHQDLSSRKSQSSKSSNLHHTSYHQKIPSLSTVYPSYRSPPCSAFGTDDTRHSNSNRFRLERFGKAMSGTDGWEAPGAALNGFDWNSLPYGSIVVDVGGGIGSTSMLLATAFSSSTNEDDLGLKFIIQDRPVVCEMGEKAWKAKCPDLLQSTVRFQVHDFFAPQPVKNAAVFLLRVVLHDWPDDYARKILLHLRDAATPDTKLLIADFILPLACPEDMGSDGGLDGIQGAEPLLAPSPLLPNFGKASANVYWMDLTMQVMFNAQERTLREMNNLAASAGWKIIKVTRTAGSLFGYLVAVPVSIPVQEKDTTRPSSPSNFPTKDALSIQTQFSETSIYDKHYRDDLEVGMDMERVGSRCGTPTFGSGTRLSSMQEALMRFGGGVIRPKSAARSFSAPTKPPPVTTTLKPALTLAPSLSITKKKRPSPLSVPPVQIQSSPSPVHSSPIWKPPSNSSSPRRERLLAPPSLSQSAQSPGTKIIKRRASLAHLRPTPSQDDPPPPVPTLPPSSSFRHPPPSPLSPLYPPSPSGATPSPSHPQVQATGSTSNPLSAAQPWSSSPQRVTSTAKSGLLAASPIHSMIPVRAVVEPTSPSSSHLLHPRTAATMPPATRQTGPVIARRASNAQLLSSQTVMASRKRSGTVIGHFGGGSGSAIGASRSAGDSADPRPIGLNAGSEGGSFSGISGLRKSGTVLRFDEDRRGLGGGGGGYVRQRAVSTTATRRTQTESPSGDMPIAGCASVLAAAARIDRGEFVPPPASP</sequence>
<feature type="region of interest" description="Disordered" evidence="4">
    <location>
        <begin position="755"/>
        <end position="816"/>
    </location>
</feature>
<dbReference type="GO" id="GO:0032259">
    <property type="term" value="P:methylation"/>
    <property type="evidence" value="ECO:0007669"/>
    <property type="project" value="UniProtKB-KW"/>
</dbReference>
<dbReference type="PANTHER" id="PTHR43712">
    <property type="entry name" value="PUTATIVE (AFU_ORTHOLOGUE AFUA_4G14580)-RELATED"/>
    <property type="match status" value="1"/>
</dbReference>
<dbReference type="InterPro" id="IPR036388">
    <property type="entry name" value="WH-like_DNA-bd_sf"/>
</dbReference>
<dbReference type="SUPFAM" id="SSF53335">
    <property type="entry name" value="S-adenosyl-L-methionine-dependent methyltransferases"/>
    <property type="match status" value="1"/>
</dbReference>
<feature type="region of interest" description="Disordered" evidence="4">
    <location>
        <begin position="30"/>
        <end position="89"/>
    </location>
</feature>
<feature type="compositionally biased region" description="Polar residues" evidence="4">
    <location>
        <begin position="877"/>
        <end position="902"/>
    </location>
</feature>
<dbReference type="InterPro" id="IPR029063">
    <property type="entry name" value="SAM-dependent_MTases_sf"/>
</dbReference>
<dbReference type="InterPro" id="IPR036390">
    <property type="entry name" value="WH_DNA-bd_sf"/>
</dbReference>
<dbReference type="Gene3D" id="3.40.50.150">
    <property type="entry name" value="Vaccinia Virus protein VP39"/>
    <property type="match status" value="1"/>
</dbReference>
<reference evidence="6 7" key="1">
    <citation type="submission" date="2019-12" db="EMBL/GenBank/DDBJ databases">
        <authorList>
            <person name="Floudas D."/>
            <person name="Bentzer J."/>
            <person name="Ahren D."/>
            <person name="Johansson T."/>
            <person name="Persson P."/>
            <person name="Tunlid A."/>
        </authorList>
    </citation>
    <scope>NUCLEOTIDE SEQUENCE [LARGE SCALE GENOMIC DNA]</scope>
    <source>
        <strain evidence="6 7">CBS 102.39</strain>
    </source>
</reference>
<keyword evidence="2" id="KW-0808">Transferase</keyword>
<organism evidence="6 7">
    <name type="scientific">Agrocybe pediades</name>
    <dbReference type="NCBI Taxonomy" id="84607"/>
    <lineage>
        <taxon>Eukaryota</taxon>
        <taxon>Fungi</taxon>
        <taxon>Dikarya</taxon>
        <taxon>Basidiomycota</taxon>
        <taxon>Agaricomycotina</taxon>
        <taxon>Agaricomycetes</taxon>
        <taxon>Agaricomycetidae</taxon>
        <taxon>Agaricales</taxon>
        <taxon>Agaricineae</taxon>
        <taxon>Strophariaceae</taxon>
        <taxon>Agrocybe</taxon>
    </lineage>
</organism>
<feature type="region of interest" description="Disordered" evidence="4">
    <location>
        <begin position="928"/>
        <end position="950"/>
    </location>
</feature>
<dbReference type="SUPFAM" id="SSF46785">
    <property type="entry name" value="Winged helix' DNA-binding domain"/>
    <property type="match status" value="1"/>
</dbReference>
<gene>
    <name evidence="6" type="ORF">D9613_010501</name>
</gene>
<feature type="compositionally biased region" description="Pro residues" evidence="4">
    <location>
        <begin position="852"/>
        <end position="866"/>
    </location>
</feature>
<feature type="compositionally biased region" description="Low complexity" evidence="4">
    <location>
        <begin position="770"/>
        <end position="795"/>
    </location>
</feature>
<feature type="domain" description="O-methyltransferase C-terminal" evidence="5">
    <location>
        <begin position="418"/>
        <end position="552"/>
    </location>
</feature>